<dbReference type="Proteomes" id="UP000807115">
    <property type="component" value="Chromosome 2"/>
</dbReference>
<reference evidence="1" key="2">
    <citation type="submission" date="2020-10" db="EMBL/GenBank/DDBJ databases">
        <authorList>
            <person name="Cooper E.A."/>
            <person name="Brenton Z.W."/>
            <person name="Flinn B.S."/>
            <person name="Jenkins J."/>
            <person name="Shu S."/>
            <person name="Flowers D."/>
            <person name="Luo F."/>
            <person name="Wang Y."/>
            <person name="Xia P."/>
            <person name="Barry K."/>
            <person name="Daum C."/>
            <person name="Lipzen A."/>
            <person name="Yoshinaga Y."/>
            <person name="Schmutz J."/>
            <person name="Saski C."/>
            <person name="Vermerris W."/>
            <person name="Kresovich S."/>
        </authorList>
    </citation>
    <scope>NUCLEOTIDE SEQUENCE</scope>
</reference>
<dbReference type="EMBL" id="CM027681">
    <property type="protein sequence ID" value="KAG0542173.1"/>
    <property type="molecule type" value="Genomic_DNA"/>
</dbReference>
<protein>
    <submittedName>
        <fullName evidence="1">Uncharacterized protein</fullName>
    </submittedName>
</protein>
<evidence type="ECO:0000313" key="1">
    <source>
        <dbReference type="EMBL" id="KAG0542173.1"/>
    </source>
</evidence>
<organism evidence="1 2">
    <name type="scientific">Sorghum bicolor</name>
    <name type="common">Sorghum</name>
    <name type="synonym">Sorghum vulgare</name>
    <dbReference type="NCBI Taxonomy" id="4558"/>
    <lineage>
        <taxon>Eukaryota</taxon>
        <taxon>Viridiplantae</taxon>
        <taxon>Streptophyta</taxon>
        <taxon>Embryophyta</taxon>
        <taxon>Tracheophyta</taxon>
        <taxon>Spermatophyta</taxon>
        <taxon>Magnoliopsida</taxon>
        <taxon>Liliopsida</taxon>
        <taxon>Poales</taxon>
        <taxon>Poaceae</taxon>
        <taxon>PACMAD clade</taxon>
        <taxon>Panicoideae</taxon>
        <taxon>Andropogonodae</taxon>
        <taxon>Andropogoneae</taxon>
        <taxon>Sorghinae</taxon>
        <taxon>Sorghum</taxon>
    </lineage>
</organism>
<reference evidence="1" key="1">
    <citation type="journal article" date="2019" name="BMC Genomics">
        <title>A new reference genome for Sorghum bicolor reveals high levels of sequence similarity between sweet and grain genotypes: implications for the genetics of sugar metabolism.</title>
        <authorList>
            <person name="Cooper E.A."/>
            <person name="Brenton Z.W."/>
            <person name="Flinn B.S."/>
            <person name="Jenkins J."/>
            <person name="Shu S."/>
            <person name="Flowers D."/>
            <person name="Luo F."/>
            <person name="Wang Y."/>
            <person name="Xia P."/>
            <person name="Barry K."/>
            <person name="Daum C."/>
            <person name="Lipzen A."/>
            <person name="Yoshinaga Y."/>
            <person name="Schmutz J."/>
            <person name="Saski C."/>
            <person name="Vermerris W."/>
            <person name="Kresovich S."/>
        </authorList>
    </citation>
    <scope>NUCLEOTIDE SEQUENCE</scope>
</reference>
<name>A0A921US05_SORBI</name>
<comment type="caution">
    <text evidence="1">The sequence shown here is derived from an EMBL/GenBank/DDBJ whole genome shotgun (WGS) entry which is preliminary data.</text>
</comment>
<gene>
    <name evidence="1" type="ORF">BDA96_02G080400</name>
</gene>
<dbReference type="AlphaFoldDB" id="A0A921US05"/>
<accession>A0A921US05</accession>
<evidence type="ECO:0000313" key="2">
    <source>
        <dbReference type="Proteomes" id="UP000807115"/>
    </source>
</evidence>
<proteinExistence type="predicted"/>
<sequence length="53" mass="6241">MCGSEFRHQNLNSWEGVACRLIQLIMLTFPIFCTRNFVTVDPSQCFTVMQWIQ</sequence>